<protein>
    <submittedName>
        <fullName evidence="1">AMP-binding enzyme family protein</fullName>
    </submittedName>
</protein>
<proteinExistence type="predicted"/>
<gene>
    <name evidence="1" type="ORF">TTHERM_01141560</name>
</gene>
<evidence type="ECO:0000313" key="2">
    <source>
        <dbReference type="Proteomes" id="UP000009168"/>
    </source>
</evidence>
<organism evidence="1 2">
    <name type="scientific">Tetrahymena thermophila (strain SB210)</name>
    <dbReference type="NCBI Taxonomy" id="312017"/>
    <lineage>
        <taxon>Eukaryota</taxon>
        <taxon>Sar</taxon>
        <taxon>Alveolata</taxon>
        <taxon>Ciliophora</taxon>
        <taxon>Intramacronucleata</taxon>
        <taxon>Oligohymenophorea</taxon>
        <taxon>Hymenostomatida</taxon>
        <taxon>Tetrahymenina</taxon>
        <taxon>Tetrahymenidae</taxon>
        <taxon>Tetrahymena</taxon>
    </lineage>
</organism>
<evidence type="ECO:0000313" key="1">
    <source>
        <dbReference type="EMBL" id="EAR82465.2"/>
    </source>
</evidence>
<dbReference type="EMBL" id="GG662685">
    <property type="protein sequence ID" value="EAR82465.2"/>
    <property type="molecule type" value="Genomic_DNA"/>
</dbReference>
<dbReference type="AlphaFoldDB" id="Q22AZ3"/>
<dbReference type="InParanoid" id="Q22AZ3"/>
<reference evidence="2" key="1">
    <citation type="journal article" date="2006" name="PLoS Biol.">
        <title>Macronuclear genome sequence of the ciliate Tetrahymena thermophila, a model eukaryote.</title>
        <authorList>
            <person name="Eisen J.A."/>
            <person name="Coyne R.S."/>
            <person name="Wu M."/>
            <person name="Wu D."/>
            <person name="Thiagarajan M."/>
            <person name="Wortman J.R."/>
            <person name="Badger J.H."/>
            <person name="Ren Q."/>
            <person name="Amedeo P."/>
            <person name="Jones K.M."/>
            <person name="Tallon L.J."/>
            <person name="Delcher A.L."/>
            <person name="Salzberg S.L."/>
            <person name="Silva J.C."/>
            <person name="Haas B.J."/>
            <person name="Majoros W.H."/>
            <person name="Farzad M."/>
            <person name="Carlton J.M."/>
            <person name="Smith R.K. Jr."/>
            <person name="Garg J."/>
            <person name="Pearlman R.E."/>
            <person name="Karrer K.M."/>
            <person name="Sun L."/>
            <person name="Manning G."/>
            <person name="Elde N.C."/>
            <person name="Turkewitz A.P."/>
            <person name="Asai D.J."/>
            <person name="Wilkes D.E."/>
            <person name="Wang Y."/>
            <person name="Cai H."/>
            <person name="Collins K."/>
            <person name="Stewart B.A."/>
            <person name="Lee S.R."/>
            <person name="Wilamowska K."/>
            <person name="Weinberg Z."/>
            <person name="Ruzzo W.L."/>
            <person name="Wloga D."/>
            <person name="Gaertig J."/>
            <person name="Frankel J."/>
            <person name="Tsao C.-C."/>
            <person name="Gorovsky M.A."/>
            <person name="Keeling P.J."/>
            <person name="Waller R.F."/>
            <person name="Patron N.J."/>
            <person name="Cherry J.M."/>
            <person name="Stover N.A."/>
            <person name="Krieger C.J."/>
            <person name="del Toro C."/>
            <person name="Ryder H.F."/>
            <person name="Williamson S.C."/>
            <person name="Barbeau R.A."/>
            <person name="Hamilton E.P."/>
            <person name="Orias E."/>
        </authorList>
    </citation>
    <scope>NUCLEOTIDE SEQUENCE [LARGE SCALE GENOMIC DNA]</scope>
    <source>
        <strain evidence="2">SB210</strain>
    </source>
</reference>
<dbReference type="GeneID" id="7836020"/>
<keyword evidence="2" id="KW-1185">Reference proteome</keyword>
<sequence>MSDRIDVSLSQDLLGFMFNINSSTNIDQYQQESNKTYLVYYAQLYYQNGNFSQYINLDVIKCTDPQLQGYNCVDFSKISNYSLVLDNSVALFSQILINVYGCLDVDSFKTTIPNNCASQKEIDDIINGNTSGLLLKMKVQQYNTTSKQIQTNYRNIFSFLQSSQFIITTLKTQKQETQVNEGLLFQSKQTYNSPIQYEQMSQNFDRQFSLEQGLGPYNQVSIYLDEIVQQFQIQYPTFTEILALVNSVALVILASKFIDKNLQILKQNFLIDQNNEIQLSSQQTNEVFLDEISEKQNKLDLNIPCFNSKFRDYVEKNQITHKKHEIFLQKGDDISVISESTLSCKNTNQHRSKTFQNESKISIIDKLQQNDNSVKKYLEIKRPIFLKTKNQIPFKLQKQSQNHLEKTDQVEISEKNVKKNSLFVETQIKNNLTQSQNQGSLREAISQKLQAIYSNSMKNITQKLIFKSRLFKTKDSDAYKSIDTNTLAQISKEVKKSLDIYEFYKDIIFLKKAVSMLLNKDQLAAIQLVNLTDKFLNFNLNNETLKTDYQSAKSQLNYFEKQFLILQSEQLQAQYIEKFFKKVHEQKQLIEVDKRIIQSILNKQRIYSKYYVLFYYQQLLYKKHINSQNQMIYQKQILKSKSFKSLKHYLVFLNNFKYLFKIKVQKIINSKILIFLSDQFFIILG</sequence>
<dbReference type="KEGG" id="tet:TTHERM_01141560"/>
<name>Q22AZ3_TETTS</name>
<dbReference type="HOGENOM" id="CLU_013044_2_1_1"/>
<dbReference type="Proteomes" id="UP000009168">
    <property type="component" value="Unassembled WGS sequence"/>
</dbReference>
<dbReference type="RefSeq" id="XP_001030128.2">
    <property type="nucleotide sequence ID" value="XM_001030128.2"/>
</dbReference>
<accession>Q22AZ3</accession>
<dbReference type="OrthoDB" id="302623at2759"/>